<reference evidence="2" key="1">
    <citation type="submission" date="2021-02" db="EMBL/GenBank/DDBJ databases">
        <authorList>
            <person name="Dougan E. K."/>
            <person name="Rhodes N."/>
            <person name="Thang M."/>
            <person name="Chan C."/>
        </authorList>
    </citation>
    <scope>NUCLEOTIDE SEQUENCE</scope>
</reference>
<dbReference type="PANTHER" id="PTHR21228:SF40">
    <property type="entry name" value="LD45607P"/>
    <property type="match status" value="1"/>
</dbReference>
<proteinExistence type="predicted"/>
<dbReference type="Proteomes" id="UP000649617">
    <property type="component" value="Unassembled WGS sequence"/>
</dbReference>
<dbReference type="GO" id="GO:0005759">
    <property type="term" value="C:mitochondrial matrix"/>
    <property type="evidence" value="ECO:0007669"/>
    <property type="project" value="TreeGrafter"/>
</dbReference>
<dbReference type="Pfam" id="PF26188">
    <property type="entry name" value="RESC6"/>
    <property type="match status" value="1"/>
</dbReference>
<organism evidence="2 3">
    <name type="scientific">Symbiodinium pilosum</name>
    <name type="common">Dinoflagellate</name>
    <dbReference type="NCBI Taxonomy" id="2952"/>
    <lineage>
        <taxon>Eukaryota</taxon>
        <taxon>Sar</taxon>
        <taxon>Alveolata</taxon>
        <taxon>Dinophyceae</taxon>
        <taxon>Suessiales</taxon>
        <taxon>Symbiodiniaceae</taxon>
        <taxon>Symbiodinium</taxon>
    </lineage>
</organism>
<dbReference type="GO" id="GO:0003723">
    <property type="term" value="F:RNA binding"/>
    <property type="evidence" value="ECO:0007669"/>
    <property type="project" value="TreeGrafter"/>
</dbReference>
<keyword evidence="3" id="KW-1185">Reference proteome</keyword>
<dbReference type="GO" id="GO:0044528">
    <property type="term" value="P:regulation of mitochondrial mRNA stability"/>
    <property type="evidence" value="ECO:0007669"/>
    <property type="project" value="TreeGrafter"/>
</dbReference>
<dbReference type="AlphaFoldDB" id="A0A812J751"/>
<evidence type="ECO:0000259" key="1">
    <source>
        <dbReference type="Pfam" id="PF26188"/>
    </source>
</evidence>
<dbReference type="InterPro" id="IPR058917">
    <property type="entry name" value="RESC6_dom"/>
</dbReference>
<protein>
    <submittedName>
        <fullName evidence="2">AL1 protein</fullName>
    </submittedName>
</protein>
<gene>
    <name evidence="2" type="primary">AL1</name>
    <name evidence="2" type="ORF">SPIL2461_LOCUS1628</name>
</gene>
<dbReference type="PANTHER" id="PTHR21228">
    <property type="entry name" value="FAST LEU-RICH DOMAIN-CONTAINING"/>
    <property type="match status" value="1"/>
</dbReference>
<accession>A0A812J751</accession>
<dbReference type="OrthoDB" id="186626at2759"/>
<feature type="non-terminal residue" evidence="2">
    <location>
        <position position="452"/>
    </location>
</feature>
<name>A0A812J751_SYMPI</name>
<evidence type="ECO:0000313" key="3">
    <source>
        <dbReference type="Proteomes" id="UP000649617"/>
    </source>
</evidence>
<dbReference type="GO" id="GO:0035770">
    <property type="term" value="C:ribonucleoprotein granule"/>
    <property type="evidence" value="ECO:0007669"/>
    <property type="project" value="TreeGrafter"/>
</dbReference>
<dbReference type="GO" id="GO:0000963">
    <property type="term" value="P:mitochondrial RNA processing"/>
    <property type="evidence" value="ECO:0007669"/>
    <property type="project" value="TreeGrafter"/>
</dbReference>
<sequence>AGRERDTTKAQVMPKRPPRTNECYALDKDLAASATSSQALDVALASAEVMDAPNWANLCLVPGPKLQALAGTKFLETADALCNGGKLSVCDPVSIAKTAWALTGIPNRDRRLDLFGKLAVPVVLRADTFPLGSLTMICYAFAKADFREGDAYEALSAALTCHMDEELRPIDVCNIIWSFCTVGYRDDVLFAKICEMYLVKEAVVSEFNPQDLTNTTWGFCKVGFVHKPAMDVLVKVSYNQRYTFEPIHYANLLYSFAMLRMQGPEGLLAAIADVASERVQKFDGGNLAIAGWALATLGMGQHRLLDLALDRATCPEICATLGSRALSMMTLVAFNFWAKDVSNWAMGAEAEDSRMRTAVANSLAIRLWKRGMPKEAFAVLRALKNSQPRRWSVVSSALVARLGAECDALEEAAEILEGAGGFDSQEWEAPVTSGIHPMAATRQNEGSHAYTR</sequence>
<feature type="non-terminal residue" evidence="2">
    <location>
        <position position="1"/>
    </location>
</feature>
<feature type="domain" description="RNA-editing substrate-binding complex 6 protein" evidence="1">
    <location>
        <begin position="171"/>
        <end position="334"/>
    </location>
</feature>
<dbReference type="EMBL" id="CAJNIZ010001601">
    <property type="protein sequence ID" value="CAE7195122.1"/>
    <property type="molecule type" value="Genomic_DNA"/>
</dbReference>
<dbReference type="InterPro" id="IPR050870">
    <property type="entry name" value="FAST_kinase"/>
</dbReference>
<comment type="caution">
    <text evidence="2">The sequence shown here is derived from an EMBL/GenBank/DDBJ whole genome shotgun (WGS) entry which is preliminary data.</text>
</comment>
<evidence type="ECO:0000313" key="2">
    <source>
        <dbReference type="EMBL" id="CAE7195122.1"/>
    </source>
</evidence>